<dbReference type="EMBL" id="FCOR01000005">
    <property type="protein sequence ID" value="CVK16190.1"/>
    <property type="molecule type" value="Genomic_DNA"/>
</dbReference>
<dbReference type="Proteomes" id="UP000182761">
    <property type="component" value="Unassembled WGS sequence"/>
</dbReference>
<sequence length="194" mass="21613">MVGMSGTAAGIDGTKIGGTLFFGTVSGGFGSVLTNGNFWQGAATGLIVSGLNHIEHEIRINSINKRLEQITKGLTGEQLIEKFMNLDVGSKITGKELSKWDIKLSKAYKFIDYIQRTKEGIYLDLKFGMETASSLTPTKLKDNSKFIVEKVNYKHINYFHVKGAGTLRGDPINIYVFQNAYKLNLYDKKSWKLF</sequence>
<gene>
    <name evidence="1" type="ORF">Ga0061079_105149</name>
</gene>
<protein>
    <submittedName>
        <fullName evidence="1">Uncharacterized protein</fullName>
    </submittedName>
</protein>
<dbReference type="AlphaFoldDB" id="A0A0X3AP79"/>
<name>A0A0X3AP79_9FLAO</name>
<accession>A0A0X3AP79</accession>
<proteinExistence type="predicted"/>
<reference evidence="1 2" key="1">
    <citation type="submission" date="2016-01" db="EMBL/GenBank/DDBJ databases">
        <authorList>
            <person name="McClelland M."/>
            <person name="Jain A."/>
            <person name="Saraogi P."/>
            <person name="Mendelson R."/>
            <person name="Westerman R."/>
            <person name="SanMiguel P."/>
            <person name="Csonka L."/>
        </authorList>
    </citation>
    <scope>NUCLEOTIDE SEQUENCE [LARGE SCALE GENOMIC DNA]</scope>
    <source>
        <strain evidence="1 2">R-53146</strain>
    </source>
</reference>
<evidence type="ECO:0000313" key="2">
    <source>
        <dbReference type="Proteomes" id="UP000182761"/>
    </source>
</evidence>
<evidence type="ECO:0000313" key="1">
    <source>
        <dbReference type="EMBL" id="CVK16190.1"/>
    </source>
</evidence>
<organism evidence="1 2">
    <name type="scientific">Apibacter mensalis</name>
    <dbReference type="NCBI Taxonomy" id="1586267"/>
    <lineage>
        <taxon>Bacteria</taxon>
        <taxon>Pseudomonadati</taxon>
        <taxon>Bacteroidota</taxon>
        <taxon>Flavobacteriia</taxon>
        <taxon>Flavobacteriales</taxon>
        <taxon>Weeksellaceae</taxon>
        <taxon>Apibacter</taxon>
    </lineage>
</organism>
<dbReference type="STRING" id="1586267.GCA_001418685_01035"/>
<keyword evidence="2" id="KW-1185">Reference proteome</keyword>